<evidence type="ECO:0000256" key="1">
    <source>
        <dbReference type="SAM" id="MobiDB-lite"/>
    </source>
</evidence>
<feature type="non-terminal residue" evidence="2">
    <location>
        <position position="1"/>
    </location>
</feature>
<organism evidence="2 3">
    <name type="scientific">Solanum commersonii</name>
    <name type="common">Commerson's wild potato</name>
    <name type="synonym">Commerson's nightshade</name>
    <dbReference type="NCBI Taxonomy" id="4109"/>
    <lineage>
        <taxon>Eukaryota</taxon>
        <taxon>Viridiplantae</taxon>
        <taxon>Streptophyta</taxon>
        <taxon>Embryophyta</taxon>
        <taxon>Tracheophyta</taxon>
        <taxon>Spermatophyta</taxon>
        <taxon>Magnoliopsida</taxon>
        <taxon>eudicotyledons</taxon>
        <taxon>Gunneridae</taxon>
        <taxon>Pentapetalae</taxon>
        <taxon>asterids</taxon>
        <taxon>lamiids</taxon>
        <taxon>Solanales</taxon>
        <taxon>Solanaceae</taxon>
        <taxon>Solanoideae</taxon>
        <taxon>Solaneae</taxon>
        <taxon>Solanum</taxon>
    </lineage>
</organism>
<dbReference type="Proteomes" id="UP000824120">
    <property type="component" value="Chromosome 9"/>
</dbReference>
<dbReference type="EMBL" id="JACXVP010000009">
    <property type="protein sequence ID" value="KAG5586838.1"/>
    <property type="molecule type" value="Genomic_DNA"/>
</dbReference>
<dbReference type="OrthoDB" id="1316022at2759"/>
<proteinExistence type="predicted"/>
<accession>A0A9J5XI54</accession>
<feature type="compositionally biased region" description="Basic residues" evidence="1">
    <location>
        <begin position="114"/>
        <end position="126"/>
    </location>
</feature>
<gene>
    <name evidence="2" type="ORF">H5410_047272</name>
</gene>
<keyword evidence="3" id="KW-1185">Reference proteome</keyword>
<feature type="compositionally biased region" description="Basic and acidic residues" evidence="1">
    <location>
        <begin position="100"/>
        <end position="113"/>
    </location>
</feature>
<evidence type="ECO:0000313" key="2">
    <source>
        <dbReference type="EMBL" id="KAG5586838.1"/>
    </source>
</evidence>
<reference evidence="2 3" key="1">
    <citation type="submission" date="2020-09" db="EMBL/GenBank/DDBJ databases">
        <title>De no assembly of potato wild relative species, Solanum commersonii.</title>
        <authorList>
            <person name="Cho K."/>
        </authorList>
    </citation>
    <scope>NUCLEOTIDE SEQUENCE [LARGE SCALE GENOMIC DNA]</scope>
    <source>
        <strain evidence="2">LZ3.2</strain>
        <tissue evidence="2">Leaf</tissue>
    </source>
</reference>
<comment type="caution">
    <text evidence="2">The sequence shown here is derived from an EMBL/GenBank/DDBJ whole genome shotgun (WGS) entry which is preliminary data.</text>
</comment>
<dbReference type="AlphaFoldDB" id="A0A9J5XI54"/>
<protein>
    <submittedName>
        <fullName evidence="2">Uncharacterized protein</fullName>
    </submittedName>
</protein>
<name>A0A9J5XI54_SOLCO</name>
<feature type="region of interest" description="Disordered" evidence="1">
    <location>
        <begin position="100"/>
        <end position="143"/>
    </location>
</feature>
<sequence>MLDSLNEIDPVAFYTSFNALSSFKILTISPVNIGETSSLNLQSPLDLNNEPGPYSAMLSDHLFEGDLPENKSSESNILAASESLIVGSLTQMRGGILNYEHKGVGKDSEEKREKQIKKPSKGKGKSKASGPSPMGNKDDHGESKQSIVNNLHLQKVLRGRVFNPDIITKHGMNSLYDLVREFYYNNEFEEDGGINTNIGDKRLHLTEDLL</sequence>
<evidence type="ECO:0000313" key="3">
    <source>
        <dbReference type="Proteomes" id="UP000824120"/>
    </source>
</evidence>